<protein>
    <submittedName>
        <fullName evidence="3">Uncharacterized protein</fullName>
    </submittedName>
</protein>
<evidence type="ECO:0000313" key="3">
    <source>
        <dbReference type="WBParaSite" id="L893_g19127.t1"/>
    </source>
</evidence>
<dbReference type="AlphaFoldDB" id="A0A1I7YST5"/>
<accession>A0A1I7YST5</accession>
<dbReference type="Proteomes" id="UP000095287">
    <property type="component" value="Unplaced"/>
</dbReference>
<name>A0A1I7YST5_9BILA</name>
<keyword evidence="2" id="KW-1185">Reference proteome</keyword>
<evidence type="ECO:0000256" key="1">
    <source>
        <dbReference type="SAM" id="MobiDB-lite"/>
    </source>
</evidence>
<evidence type="ECO:0000313" key="2">
    <source>
        <dbReference type="Proteomes" id="UP000095287"/>
    </source>
</evidence>
<reference evidence="3" key="1">
    <citation type="submission" date="2016-11" db="UniProtKB">
        <authorList>
            <consortium name="WormBaseParasite"/>
        </authorList>
    </citation>
    <scope>IDENTIFICATION</scope>
</reference>
<dbReference type="WBParaSite" id="L893_g19127.t1">
    <property type="protein sequence ID" value="L893_g19127.t1"/>
    <property type="gene ID" value="L893_g19127"/>
</dbReference>
<sequence>MAQFCDFREESRIAESIICSVTLLEPCLNQRQRGEISGKSLDALCFMDIYCSVPLLSDHAESKPDSPVRSGPATSFSH</sequence>
<organism evidence="2 3">
    <name type="scientific">Steinernema glaseri</name>
    <dbReference type="NCBI Taxonomy" id="37863"/>
    <lineage>
        <taxon>Eukaryota</taxon>
        <taxon>Metazoa</taxon>
        <taxon>Ecdysozoa</taxon>
        <taxon>Nematoda</taxon>
        <taxon>Chromadorea</taxon>
        <taxon>Rhabditida</taxon>
        <taxon>Tylenchina</taxon>
        <taxon>Panagrolaimomorpha</taxon>
        <taxon>Strongyloidoidea</taxon>
        <taxon>Steinernematidae</taxon>
        <taxon>Steinernema</taxon>
    </lineage>
</organism>
<feature type="region of interest" description="Disordered" evidence="1">
    <location>
        <begin position="59"/>
        <end position="78"/>
    </location>
</feature>
<proteinExistence type="predicted"/>